<protein>
    <submittedName>
        <fullName evidence="1">Uncharacterized protein</fullName>
    </submittedName>
</protein>
<dbReference type="Proteomes" id="UP001419268">
    <property type="component" value="Unassembled WGS sequence"/>
</dbReference>
<sequence>MGMDIDTNGAYVTWMEDPKNLSMAGQAQTLACQTRRVLYFRTATDWALCRQ</sequence>
<accession>A0AAP0E9D0</accession>
<evidence type="ECO:0000313" key="2">
    <source>
        <dbReference type="Proteomes" id="UP001419268"/>
    </source>
</evidence>
<dbReference type="AlphaFoldDB" id="A0AAP0E9D0"/>
<evidence type="ECO:0000313" key="1">
    <source>
        <dbReference type="EMBL" id="KAK9089095.1"/>
    </source>
</evidence>
<keyword evidence="2" id="KW-1185">Reference proteome</keyword>
<comment type="caution">
    <text evidence="1">The sequence shown here is derived from an EMBL/GenBank/DDBJ whole genome shotgun (WGS) entry which is preliminary data.</text>
</comment>
<gene>
    <name evidence="1" type="ORF">Scep_028177</name>
</gene>
<name>A0AAP0E9D0_9MAGN</name>
<proteinExistence type="predicted"/>
<organism evidence="1 2">
    <name type="scientific">Stephania cephalantha</name>
    <dbReference type="NCBI Taxonomy" id="152367"/>
    <lineage>
        <taxon>Eukaryota</taxon>
        <taxon>Viridiplantae</taxon>
        <taxon>Streptophyta</taxon>
        <taxon>Embryophyta</taxon>
        <taxon>Tracheophyta</taxon>
        <taxon>Spermatophyta</taxon>
        <taxon>Magnoliopsida</taxon>
        <taxon>Ranunculales</taxon>
        <taxon>Menispermaceae</taxon>
        <taxon>Menispermoideae</taxon>
        <taxon>Cissampelideae</taxon>
        <taxon>Stephania</taxon>
    </lineage>
</organism>
<reference evidence="1 2" key="1">
    <citation type="submission" date="2024-01" db="EMBL/GenBank/DDBJ databases">
        <title>Genome assemblies of Stephania.</title>
        <authorList>
            <person name="Yang L."/>
        </authorList>
    </citation>
    <scope>NUCLEOTIDE SEQUENCE [LARGE SCALE GENOMIC DNA]</scope>
    <source>
        <strain evidence="1">JXDWG</strain>
        <tissue evidence="1">Leaf</tissue>
    </source>
</reference>
<dbReference type="EMBL" id="JBBNAG010000012">
    <property type="protein sequence ID" value="KAK9089095.1"/>
    <property type="molecule type" value="Genomic_DNA"/>
</dbReference>